<proteinExistence type="predicted"/>
<dbReference type="InterPro" id="IPR004843">
    <property type="entry name" value="Calcineurin-like_PHP"/>
</dbReference>
<dbReference type="PANTHER" id="PTHR31302:SF0">
    <property type="entry name" value="TRANSMEMBRANE PROTEIN WITH METALLOPHOSPHOESTERASE DOMAIN"/>
    <property type="match status" value="1"/>
</dbReference>
<feature type="transmembrane region" description="Helical" evidence="1">
    <location>
        <begin position="6"/>
        <end position="26"/>
    </location>
</feature>
<dbReference type="InterPro" id="IPR029052">
    <property type="entry name" value="Metallo-depent_PP-like"/>
</dbReference>
<sequence>MIFYFIIGTMLAVYGGINYYIGFWLWKHIFIKIPLITGKVYWTVFFMLVVMSLIGVVWNNYLPHFLQDGFYMAASYWLGAVVYFSIFIAIFELIHVLGKCLKVLPLAVTRYNTTISFAAGILVLVTTIVFLIYGTLNARKLEITTYNINISKQAGSLKQLHVAFLSDIHLGNLQDNHMKELVDTINKINPDLVLIGGDMVDASRDMESYEAGAAEYNFKKIKSKYGIYASLGNHDYDDNGDSEYRIERFKQAGINVLRDDSVKIGDSFYLIGREDKSYERISGRKRKQLSMLMKDMDVKFPVIVLDHQPIELEEPRDAGADLQLSGHTHRGQLFPFNLVTKKIFQVDYGYLKIGNFQVIVSSGARTWGPPIRIGSHSEVADITIYFQ</sequence>
<dbReference type="Gene3D" id="3.60.21.10">
    <property type="match status" value="1"/>
</dbReference>
<keyword evidence="1" id="KW-0812">Transmembrane</keyword>
<dbReference type="SUPFAM" id="SSF56300">
    <property type="entry name" value="Metallo-dependent phosphatases"/>
    <property type="match status" value="1"/>
</dbReference>
<dbReference type="CDD" id="cd07385">
    <property type="entry name" value="MPP_YkuE_C"/>
    <property type="match status" value="1"/>
</dbReference>
<keyword evidence="1" id="KW-0472">Membrane</keyword>
<dbReference type="EMBL" id="PVXP01000031">
    <property type="protein sequence ID" value="PRR84850.1"/>
    <property type="molecule type" value="Genomic_DNA"/>
</dbReference>
<gene>
    <name evidence="3" type="ORF">CLLU_21920</name>
</gene>
<evidence type="ECO:0000256" key="1">
    <source>
        <dbReference type="SAM" id="Phobius"/>
    </source>
</evidence>
<dbReference type="AlphaFoldDB" id="A0A2T0BLS5"/>
<name>A0A2T0BLS5_9CLOT</name>
<dbReference type="GO" id="GO:0016787">
    <property type="term" value="F:hydrolase activity"/>
    <property type="evidence" value="ECO:0007669"/>
    <property type="project" value="UniProtKB-KW"/>
</dbReference>
<dbReference type="PANTHER" id="PTHR31302">
    <property type="entry name" value="TRANSMEMBRANE PROTEIN WITH METALLOPHOSPHOESTERASE DOMAIN-RELATED"/>
    <property type="match status" value="1"/>
</dbReference>
<dbReference type="EC" id="3.1.-.-" evidence="3"/>
<comment type="caution">
    <text evidence="3">The sequence shown here is derived from an EMBL/GenBank/DDBJ whole genome shotgun (WGS) entry which is preliminary data.</text>
</comment>
<feature type="domain" description="Calcineurin-like phosphoesterase" evidence="2">
    <location>
        <begin position="161"/>
        <end position="330"/>
    </location>
</feature>
<keyword evidence="1" id="KW-1133">Transmembrane helix</keyword>
<dbReference type="InterPro" id="IPR051158">
    <property type="entry name" value="Metallophosphoesterase_sf"/>
</dbReference>
<organism evidence="3 4">
    <name type="scientific">Clostridium luticellarii</name>
    <dbReference type="NCBI Taxonomy" id="1691940"/>
    <lineage>
        <taxon>Bacteria</taxon>
        <taxon>Bacillati</taxon>
        <taxon>Bacillota</taxon>
        <taxon>Clostridia</taxon>
        <taxon>Eubacteriales</taxon>
        <taxon>Clostridiaceae</taxon>
        <taxon>Clostridium</taxon>
    </lineage>
</organism>
<keyword evidence="3" id="KW-0378">Hydrolase</keyword>
<protein>
    <submittedName>
        <fullName evidence="3">Putative metallophosphoesterase</fullName>
        <ecNumber evidence="3">3.1.-.-</ecNumber>
    </submittedName>
</protein>
<feature type="transmembrane region" description="Helical" evidence="1">
    <location>
        <begin position="38"/>
        <end position="58"/>
    </location>
</feature>
<reference evidence="3 4" key="1">
    <citation type="submission" date="2018-03" db="EMBL/GenBank/DDBJ databases">
        <title>Genome sequence of Clostridium luticellarii DSM 29923.</title>
        <authorList>
            <person name="Poehlein A."/>
            <person name="Daniel R."/>
        </authorList>
    </citation>
    <scope>NUCLEOTIDE SEQUENCE [LARGE SCALE GENOMIC DNA]</scope>
    <source>
        <strain evidence="3 4">DSM 29923</strain>
    </source>
</reference>
<accession>A0A2T0BLS5</accession>
<dbReference type="Proteomes" id="UP000237798">
    <property type="component" value="Unassembled WGS sequence"/>
</dbReference>
<evidence type="ECO:0000313" key="4">
    <source>
        <dbReference type="Proteomes" id="UP000237798"/>
    </source>
</evidence>
<dbReference type="OrthoDB" id="9780884at2"/>
<keyword evidence="4" id="KW-1185">Reference proteome</keyword>
<evidence type="ECO:0000259" key="2">
    <source>
        <dbReference type="Pfam" id="PF00149"/>
    </source>
</evidence>
<dbReference type="Pfam" id="PF00149">
    <property type="entry name" value="Metallophos"/>
    <property type="match status" value="1"/>
</dbReference>
<evidence type="ECO:0000313" key="3">
    <source>
        <dbReference type="EMBL" id="PRR84850.1"/>
    </source>
</evidence>
<feature type="transmembrane region" description="Helical" evidence="1">
    <location>
        <begin position="115"/>
        <end position="136"/>
    </location>
</feature>
<dbReference type="RefSeq" id="WP_106009816.1">
    <property type="nucleotide sequence ID" value="NZ_JALCRC010000044.1"/>
</dbReference>
<feature type="transmembrane region" description="Helical" evidence="1">
    <location>
        <begin position="70"/>
        <end position="94"/>
    </location>
</feature>